<keyword evidence="2" id="KW-1185">Reference proteome</keyword>
<dbReference type="Proteomes" id="UP001066276">
    <property type="component" value="Chromosome 3_2"/>
</dbReference>
<comment type="caution">
    <text evidence="1">The sequence shown here is derived from an EMBL/GenBank/DDBJ whole genome shotgun (WGS) entry which is preliminary data.</text>
</comment>
<evidence type="ECO:0000313" key="2">
    <source>
        <dbReference type="Proteomes" id="UP001066276"/>
    </source>
</evidence>
<sequence length="103" mass="11318">MQGTESEQASTEGSSGGAAAIDLAQLEWVEEEVQSENDVELQFLEPKMPSGARVRNREAGEEISIRLDKGAQGQFRNQEHVVEQVCGQVVDLISMYDNFSSSK</sequence>
<name>A0AAV7TN97_PLEWA</name>
<evidence type="ECO:0000313" key="1">
    <source>
        <dbReference type="EMBL" id="KAJ1177671.1"/>
    </source>
</evidence>
<dbReference type="AlphaFoldDB" id="A0AAV7TN97"/>
<gene>
    <name evidence="1" type="ORF">NDU88_002923</name>
</gene>
<dbReference type="EMBL" id="JANPWB010000006">
    <property type="protein sequence ID" value="KAJ1177671.1"/>
    <property type="molecule type" value="Genomic_DNA"/>
</dbReference>
<protein>
    <submittedName>
        <fullName evidence="1">Uncharacterized protein</fullName>
    </submittedName>
</protein>
<organism evidence="1 2">
    <name type="scientific">Pleurodeles waltl</name>
    <name type="common">Iberian ribbed newt</name>
    <dbReference type="NCBI Taxonomy" id="8319"/>
    <lineage>
        <taxon>Eukaryota</taxon>
        <taxon>Metazoa</taxon>
        <taxon>Chordata</taxon>
        <taxon>Craniata</taxon>
        <taxon>Vertebrata</taxon>
        <taxon>Euteleostomi</taxon>
        <taxon>Amphibia</taxon>
        <taxon>Batrachia</taxon>
        <taxon>Caudata</taxon>
        <taxon>Salamandroidea</taxon>
        <taxon>Salamandridae</taxon>
        <taxon>Pleurodelinae</taxon>
        <taxon>Pleurodeles</taxon>
    </lineage>
</organism>
<accession>A0AAV7TN97</accession>
<proteinExistence type="predicted"/>
<reference evidence="1" key="1">
    <citation type="journal article" date="2022" name="bioRxiv">
        <title>Sequencing and chromosome-scale assembly of the giantPleurodeles waltlgenome.</title>
        <authorList>
            <person name="Brown T."/>
            <person name="Elewa A."/>
            <person name="Iarovenko S."/>
            <person name="Subramanian E."/>
            <person name="Araus A.J."/>
            <person name="Petzold A."/>
            <person name="Susuki M."/>
            <person name="Suzuki K.-i.T."/>
            <person name="Hayashi T."/>
            <person name="Toyoda A."/>
            <person name="Oliveira C."/>
            <person name="Osipova E."/>
            <person name="Leigh N.D."/>
            <person name="Simon A."/>
            <person name="Yun M.H."/>
        </authorList>
    </citation>
    <scope>NUCLEOTIDE SEQUENCE</scope>
    <source>
        <strain evidence="1">20211129_DDA</strain>
        <tissue evidence="1">Liver</tissue>
    </source>
</reference>